<feature type="region of interest" description="Disordered" evidence="1">
    <location>
        <begin position="24"/>
        <end position="44"/>
    </location>
</feature>
<evidence type="ECO:0000313" key="3">
    <source>
        <dbReference type="Proteomes" id="UP001209654"/>
    </source>
</evidence>
<proteinExistence type="predicted"/>
<accession>A0ABQ5MXJ8</accession>
<dbReference type="RefSeq" id="WP_264796813.1">
    <property type="nucleotide sequence ID" value="NZ_BRVS01000022.1"/>
</dbReference>
<sequence length="254" mass="28108">MRICTETGLALIDTRLTGYRIAKSSYGPLNPRPRPDLPGTNRSGWSRFDTPGTTIYLAGDRRTAYAETLAPTRVGDQFNSAVAFAAEQFGITKENAQKLVEEDWARNGNMMPGWLPASWRDGRLMYRLRMNTLASWVDLTAAESVAALNRFLGEAFEEQLGIAGITLGTLTGENREATTLIAQWIREQVLDDGSYPAGAKFHSKFGGGTCWAYWMRRTDDGLGPEPVDIISEDEIQPHDGDLDYVLSLYGASCR</sequence>
<evidence type="ECO:0000313" key="2">
    <source>
        <dbReference type="EMBL" id="GLB68716.1"/>
    </source>
</evidence>
<evidence type="ECO:0008006" key="4">
    <source>
        <dbReference type="Google" id="ProtNLM"/>
    </source>
</evidence>
<dbReference type="Proteomes" id="UP001209654">
    <property type="component" value="Unassembled WGS sequence"/>
</dbReference>
<comment type="caution">
    <text evidence="2">The sequence shown here is derived from an EMBL/GenBank/DDBJ whole genome shotgun (WGS) entry which is preliminary data.</text>
</comment>
<dbReference type="EMBL" id="BRVS01000022">
    <property type="protein sequence ID" value="GLB68716.1"/>
    <property type="molecule type" value="Genomic_DNA"/>
</dbReference>
<evidence type="ECO:0000256" key="1">
    <source>
        <dbReference type="SAM" id="MobiDB-lite"/>
    </source>
</evidence>
<organism evidence="2 3">
    <name type="scientific">Arthrobacter mangrovi</name>
    <dbReference type="NCBI Taxonomy" id="2966350"/>
    <lineage>
        <taxon>Bacteria</taxon>
        <taxon>Bacillati</taxon>
        <taxon>Actinomycetota</taxon>
        <taxon>Actinomycetes</taxon>
        <taxon>Micrococcales</taxon>
        <taxon>Micrococcaceae</taxon>
        <taxon>Arthrobacter</taxon>
    </lineage>
</organism>
<reference evidence="2 3" key="1">
    <citation type="journal article" date="2023" name="Int. J. Syst. Evol. Microbiol.">
        <title>Arthrobacter mangrovi sp. nov., an actinobacterium isolated from the rhizosphere of a mangrove.</title>
        <authorList>
            <person name="Hamada M."/>
            <person name="Saitou S."/>
            <person name="Enomoto N."/>
            <person name="Nanri K."/>
            <person name="Hidaka K."/>
            <person name="Miura T."/>
            <person name="Tamura T."/>
        </authorList>
    </citation>
    <scope>NUCLEOTIDE SEQUENCE [LARGE SCALE GENOMIC DNA]</scope>
    <source>
        <strain evidence="2 3">NBRC 112813</strain>
    </source>
</reference>
<name>A0ABQ5MXJ8_9MICC</name>
<keyword evidence="3" id="KW-1185">Reference proteome</keyword>
<protein>
    <recommendedName>
        <fullName evidence="4">RES domain-containing protein</fullName>
    </recommendedName>
</protein>
<gene>
    <name evidence="2" type="ORF">AHIS1636_31580</name>
</gene>